<dbReference type="PIRSF" id="PIRSF038995">
    <property type="entry name" value="SRP68"/>
    <property type="match status" value="1"/>
</dbReference>
<dbReference type="GO" id="GO:0005786">
    <property type="term" value="C:signal recognition particle, endoplasmic reticulum targeting"/>
    <property type="evidence" value="ECO:0007669"/>
    <property type="project" value="UniProtKB-KW"/>
</dbReference>
<keyword evidence="4 10" id="KW-0963">Cytoplasm</keyword>
<dbReference type="EMBL" id="JAVHNR010000007">
    <property type="protein sequence ID" value="KAK6336778.1"/>
    <property type="molecule type" value="Genomic_DNA"/>
</dbReference>
<dbReference type="Pfam" id="PF16969">
    <property type="entry name" value="SRP68"/>
    <property type="match status" value="1"/>
</dbReference>
<evidence type="ECO:0000256" key="4">
    <source>
        <dbReference type="ARBA" id="ARBA00022490"/>
    </source>
</evidence>
<proteinExistence type="inferred from homology"/>
<keyword evidence="7" id="KW-0539">Nucleus</keyword>
<keyword evidence="5 10" id="KW-0694">RNA-binding</keyword>
<evidence type="ECO:0000256" key="10">
    <source>
        <dbReference type="PIRNR" id="PIRNR038995"/>
    </source>
</evidence>
<gene>
    <name evidence="12" type="ORF">TWF718_009567</name>
</gene>
<dbReference type="InterPro" id="IPR026258">
    <property type="entry name" value="SRP68"/>
</dbReference>
<evidence type="ECO:0000256" key="11">
    <source>
        <dbReference type="SAM" id="MobiDB-lite"/>
    </source>
</evidence>
<sequence length="602" mass="66773">MDITNTVLKLRSDPLLLGDYNAYRALCSRRISKLRRNVYGKSASRSRKYVAKASITPQNIAENVKYTHLLVYSTERAWAFAMYMKSDSGASALAGPTRSHIITRFNKAYKYASQLLELLQDPESNANQNDILEARAYADSIAGAIAFEKRQWEKALAYLSTARIIYLALSAAVRGDTFKEILNSNIDAGVRYSSYQLRLPRNQDIDTTSRQHFPKNDEKLLAAVNTLDADILKEPEEEENTAAGSLAKPTAVKSITWRTRTAPVEDADVALALGSVAAAEKNLESYLDEHKADSGKSRADQFDEILAAWQDSADVIKKTIDDALNDGASAGDERIQALQIIYTYVNYNLISWRIRRNSVMATGVWDDKKEKDGPGAVAGFKEEVALWDAILQDLEQATELPGVAADEEFGNELEMKRHYYLALKCSAIAASHANIGNRLNSLALYHRASESIKTAVSLSSQITSSSNDPFSIPSEKVNALATELKANVQRYHALAEMDRLTQQSTAVTQKLAAKKPLIENLGVYPETGVDFTNLIAFPPKVKPVPVKPIFFDIAWNYIEYPGLEKEAAPASNEPAVSTPMEVDDMKKDDAAPQNRGWFRWGR</sequence>
<dbReference type="AlphaFoldDB" id="A0AAN8RLI5"/>
<reference evidence="12 13" key="1">
    <citation type="submission" date="2019-10" db="EMBL/GenBank/DDBJ databases">
        <authorList>
            <person name="Palmer J.M."/>
        </authorList>
    </citation>
    <scope>NUCLEOTIDE SEQUENCE [LARGE SCALE GENOMIC DNA]</scope>
    <source>
        <strain evidence="12 13">TWF718</strain>
    </source>
</reference>
<dbReference type="InterPro" id="IPR038253">
    <property type="entry name" value="SRP68_N_sf"/>
</dbReference>
<accession>A0AAN8RLI5</accession>
<dbReference type="GO" id="GO:0005730">
    <property type="term" value="C:nucleolus"/>
    <property type="evidence" value="ECO:0007669"/>
    <property type="project" value="UniProtKB-SubCell"/>
</dbReference>
<evidence type="ECO:0000256" key="7">
    <source>
        <dbReference type="ARBA" id="ARBA00023242"/>
    </source>
</evidence>
<dbReference type="PANTHER" id="PTHR12860">
    <property type="entry name" value="SIGNAL RECOGNITION PARTICLE 68 KDA PROTEIN"/>
    <property type="match status" value="1"/>
</dbReference>
<evidence type="ECO:0000313" key="12">
    <source>
        <dbReference type="EMBL" id="KAK6336778.1"/>
    </source>
</evidence>
<organism evidence="12 13">
    <name type="scientific">Orbilia javanica</name>
    <dbReference type="NCBI Taxonomy" id="47235"/>
    <lineage>
        <taxon>Eukaryota</taxon>
        <taxon>Fungi</taxon>
        <taxon>Dikarya</taxon>
        <taxon>Ascomycota</taxon>
        <taxon>Pezizomycotina</taxon>
        <taxon>Orbiliomycetes</taxon>
        <taxon>Orbiliales</taxon>
        <taxon>Orbiliaceae</taxon>
        <taxon>Orbilia</taxon>
    </lineage>
</organism>
<protein>
    <recommendedName>
        <fullName evidence="9 10">Signal recognition particle subunit SRP68</fullName>
        <shortName evidence="10">SRP68</shortName>
    </recommendedName>
</protein>
<evidence type="ECO:0000256" key="1">
    <source>
        <dbReference type="ARBA" id="ARBA00004496"/>
    </source>
</evidence>
<evidence type="ECO:0000256" key="3">
    <source>
        <dbReference type="ARBA" id="ARBA00009352"/>
    </source>
</evidence>
<comment type="subcellular location">
    <subcellularLocation>
        <location evidence="1 10">Cytoplasm</location>
    </subcellularLocation>
    <subcellularLocation>
        <location evidence="2">Nucleus</location>
        <location evidence="2">Nucleolus</location>
    </subcellularLocation>
</comment>
<dbReference type="CDD" id="cd15481">
    <property type="entry name" value="SRP68-RBD"/>
    <property type="match status" value="1"/>
</dbReference>
<dbReference type="GO" id="GO:0008312">
    <property type="term" value="F:7S RNA binding"/>
    <property type="evidence" value="ECO:0007669"/>
    <property type="project" value="InterPro"/>
</dbReference>
<dbReference type="GO" id="GO:0005047">
    <property type="term" value="F:signal recognition particle binding"/>
    <property type="evidence" value="ECO:0007669"/>
    <property type="project" value="InterPro"/>
</dbReference>
<keyword evidence="6 10" id="KW-0733">Signal recognition particle</keyword>
<name>A0AAN8RLI5_9PEZI</name>
<feature type="region of interest" description="Disordered" evidence="11">
    <location>
        <begin position="568"/>
        <end position="602"/>
    </location>
</feature>
<dbReference type="GO" id="GO:0030942">
    <property type="term" value="F:endoplasmic reticulum signal peptide binding"/>
    <property type="evidence" value="ECO:0007669"/>
    <property type="project" value="InterPro"/>
</dbReference>
<comment type="function">
    <text evidence="10">Component of the signal recognition particle (SRP) complex, a ribonucleoprotein complex that mediates the cotranslational targeting of secretory and membrane proteins to the endoplasmic reticulum (ER). The SRP complex interacts with the signal sequence in nascent secretory and membrane proteins and directs them to the membrane of the ER.</text>
</comment>
<evidence type="ECO:0000256" key="6">
    <source>
        <dbReference type="ARBA" id="ARBA00023135"/>
    </source>
</evidence>
<keyword evidence="13" id="KW-1185">Reference proteome</keyword>
<evidence type="ECO:0000256" key="5">
    <source>
        <dbReference type="ARBA" id="ARBA00022884"/>
    </source>
</evidence>
<dbReference type="PANTHER" id="PTHR12860:SF0">
    <property type="entry name" value="SIGNAL RECOGNITION PARTICLE SUBUNIT SRP68"/>
    <property type="match status" value="1"/>
</dbReference>
<evidence type="ECO:0000256" key="8">
    <source>
        <dbReference type="ARBA" id="ARBA00023274"/>
    </source>
</evidence>
<dbReference type="Proteomes" id="UP001313282">
    <property type="component" value="Unassembled WGS sequence"/>
</dbReference>
<evidence type="ECO:0000256" key="2">
    <source>
        <dbReference type="ARBA" id="ARBA00004604"/>
    </source>
</evidence>
<dbReference type="GO" id="GO:0006614">
    <property type="term" value="P:SRP-dependent cotranslational protein targeting to membrane"/>
    <property type="evidence" value="ECO:0007669"/>
    <property type="project" value="InterPro"/>
</dbReference>
<dbReference type="Gene3D" id="1.10.3450.40">
    <property type="entry name" value="Signal recognition particle, SRP68 subunit, RNA-binding domain"/>
    <property type="match status" value="1"/>
</dbReference>
<evidence type="ECO:0000256" key="9">
    <source>
        <dbReference type="ARBA" id="ARBA00029498"/>
    </source>
</evidence>
<evidence type="ECO:0000313" key="13">
    <source>
        <dbReference type="Proteomes" id="UP001313282"/>
    </source>
</evidence>
<dbReference type="InterPro" id="IPR034652">
    <property type="entry name" value="SRP68-RBD"/>
</dbReference>
<comment type="caution">
    <text evidence="12">The sequence shown here is derived from an EMBL/GenBank/DDBJ whole genome shotgun (WGS) entry which is preliminary data.</text>
</comment>
<comment type="similarity">
    <text evidence="3 10">Belongs to the SRP68 family.</text>
</comment>
<keyword evidence="8 10" id="KW-0687">Ribonucleoprotein</keyword>